<dbReference type="EMBL" id="CP108058">
    <property type="protein sequence ID" value="WUO51582.1"/>
    <property type="molecule type" value="Genomic_DNA"/>
</dbReference>
<protein>
    <submittedName>
        <fullName evidence="2">Uncharacterized protein</fullName>
    </submittedName>
</protein>
<dbReference type="RefSeq" id="WP_164496549.1">
    <property type="nucleotide sequence ID" value="NZ_CP108058.1"/>
</dbReference>
<keyword evidence="3" id="KW-1185">Reference proteome</keyword>
<gene>
    <name evidence="2" type="ORF">OHU17_37755</name>
</gene>
<feature type="region of interest" description="Disordered" evidence="1">
    <location>
        <begin position="32"/>
        <end position="56"/>
    </location>
</feature>
<evidence type="ECO:0000313" key="3">
    <source>
        <dbReference type="Proteomes" id="UP001432075"/>
    </source>
</evidence>
<geneLocation type="plasmid" evidence="2 3">
    <name>unnamed1</name>
</geneLocation>
<evidence type="ECO:0000313" key="2">
    <source>
        <dbReference type="EMBL" id="WUO51582.1"/>
    </source>
</evidence>
<organism evidence="2 3">
    <name type="scientific">Streptomyces goshikiensis</name>
    <dbReference type="NCBI Taxonomy" id="1942"/>
    <lineage>
        <taxon>Bacteria</taxon>
        <taxon>Bacillati</taxon>
        <taxon>Actinomycetota</taxon>
        <taxon>Actinomycetes</taxon>
        <taxon>Kitasatosporales</taxon>
        <taxon>Streptomycetaceae</taxon>
        <taxon>Streptomyces</taxon>
    </lineage>
</organism>
<accession>A0ABZ1RXK2</accession>
<evidence type="ECO:0000256" key="1">
    <source>
        <dbReference type="SAM" id="MobiDB-lite"/>
    </source>
</evidence>
<keyword evidence="2" id="KW-0614">Plasmid</keyword>
<name>A0ABZ1RXK2_9ACTN</name>
<reference evidence="2" key="1">
    <citation type="submission" date="2022-10" db="EMBL/GenBank/DDBJ databases">
        <title>The complete genomes of actinobacterial strains from the NBC collection.</title>
        <authorList>
            <person name="Joergensen T.S."/>
            <person name="Alvarez Arevalo M."/>
            <person name="Sterndorff E.B."/>
            <person name="Faurdal D."/>
            <person name="Vuksanovic O."/>
            <person name="Mourched A.-S."/>
            <person name="Charusanti P."/>
            <person name="Shaw S."/>
            <person name="Blin K."/>
            <person name="Weber T."/>
        </authorList>
    </citation>
    <scope>NUCLEOTIDE SEQUENCE</scope>
    <source>
        <strain evidence="2">NBC_00283</strain>
        <plasmid evidence="2">unnamed1</plasmid>
    </source>
</reference>
<dbReference type="Proteomes" id="UP001432075">
    <property type="component" value="Plasmid unnamed1"/>
</dbReference>
<sequence>MGHTMIVAVAPADLDHLDRLVAEQQEAESRWQAAAEARADLPGAGRAACTGPTPRT</sequence>
<proteinExistence type="predicted"/>